<dbReference type="KEGG" id="bchi:OY14_00460"/>
<name>A0A0A7UUG6_9SPIR</name>
<evidence type="ECO:0000313" key="1">
    <source>
        <dbReference type="EMBL" id="AJA89941.1"/>
    </source>
</evidence>
<dbReference type="EMBL" id="CP009910">
    <property type="protein sequence ID" value="AJA89941.1"/>
    <property type="molecule type" value="Genomic_DNA"/>
</dbReference>
<keyword evidence="2" id="KW-1185">Reference proteome</keyword>
<proteinExistence type="predicted"/>
<sequence>MLDSYYYVLSSLPYIDLKSPKNYSVSDFLNNVEISLSKKDFNFLKGLLEFKVDKGKSRVVDLFFDFEDTIRYTLAALRAEKLGLSKDFYLESVYFSSYYLIILRNICLKESSFEIELDLDLLKWQFLTNLEVGHEFDFEKIIIYFLKLRLFLRHNLFKEKLGIQNFDSICQNLIEKTNKKV</sequence>
<dbReference type="Proteomes" id="UP000030940">
    <property type="component" value="Chromosome"/>
</dbReference>
<accession>A0A0A7UUG6</accession>
<dbReference type="HOGENOM" id="CLU_121454_0_0_12"/>
<protein>
    <submittedName>
        <fullName evidence="1">Uncharacterized protein</fullName>
    </submittedName>
</protein>
<dbReference type="STRING" id="1245910.OY14_00460"/>
<organism evidence="1 2">
    <name type="scientific">Borreliella chilensis</name>
    <dbReference type="NCBI Taxonomy" id="1245910"/>
    <lineage>
        <taxon>Bacteria</taxon>
        <taxon>Pseudomonadati</taxon>
        <taxon>Spirochaetota</taxon>
        <taxon>Spirochaetia</taxon>
        <taxon>Spirochaetales</taxon>
        <taxon>Borreliaceae</taxon>
        <taxon>Borreliella</taxon>
    </lineage>
</organism>
<evidence type="ECO:0000313" key="2">
    <source>
        <dbReference type="Proteomes" id="UP000030940"/>
    </source>
</evidence>
<gene>
    <name evidence="1" type="ORF">OY14_00460</name>
</gene>
<reference evidence="1 2" key="1">
    <citation type="journal article" date="2015" name="Genome Announc.">
        <title>Genome Sequence of Borrelia chilensis VA1, a South American Member of the Lyme Borreliosis Group.</title>
        <authorList>
            <person name="Huang W."/>
            <person name="Ojaimi C."/>
            <person name="Fallon J.T."/>
            <person name="Travisany D."/>
            <person name="Maass A."/>
            <person name="Ivanova L."/>
            <person name="Tomova A."/>
            <person name="Gonzalez-Acuna D."/>
            <person name="Godfrey H.P."/>
            <person name="Cabello F.C."/>
        </authorList>
    </citation>
    <scope>NUCLEOTIDE SEQUENCE [LARGE SCALE GENOMIC DNA]</scope>
    <source>
        <strain evidence="1 2">VA1</strain>
    </source>
</reference>
<dbReference type="AlphaFoldDB" id="A0A0A7UUG6"/>